<dbReference type="Gene3D" id="2.40.160.10">
    <property type="entry name" value="Porin"/>
    <property type="match status" value="1"/>
</dbReference>
<dbReference type="PRINTS" id="PR00182">
    <property type="entry name" value="ECOLNEIPORIN"/>
</dbReference>
<keyword evidence="5" id="KW-0812">Transmembrane</keyword>
<keyword evidence="4" id="KW-1134">Transmembrane beta strand</keyword>
<evidence type="ECO:0000259" key="12">
    <source>
        <dbReference type="Pfam" id="PF13609"/>
    </source>
</evidence>
<protein>
    <submittedName>
        <fullName evidence="13">Outer membrane porin protein 32</fullName>
    </submittedName>
</protein>
<evidence type="ECO:0000256" key="9">
    <source>
        <dbReference type="ARBA" id="ARBA00023136"/>
    </source>
</evidence>
<sequence length="335" mass="35065">MKKTLIALAVLAASSAAMAQSSVTLYGRLDAGLGQTKTTINGVGEKQVGINSSNLNTTYWGLKGSEDLGGGLRANFNLQSRFALDTGAVSGDMFSRLAIVGLSGAFGSVDLGRNYTAYDTLRSATNNVFDSNFATNSAVWGNGIADYSLRTSNSVTYTSPNFSGFSGAVGYAFGENKNVATNVNGSATDTASLHIKYANGPLLVGYAYQEEKQLAVANVQDKNKYNLIGATYDLGVAKIVGSYNTAKNNTLKDKEYSVGVSAPFGAATVAAGYSSSKSEGFNANNKGTGYSLVGTYDLSKRTTLYVGYMQAKTQTVNGSIETKATNVATGIRHTF</sequence>
<feature type="signal peptide" evidence="11">
    <location>
        <begin position="1"/>
        <end position="19"/>
    </location>
</feature>
<dbReference type="KEGG" id="pvac:HC248_02959"/>
<evidence type="ECO:0000256" key="1">
    <source>
        <dbReference type="ARBA" id="ARBA00004571"/>
    </source>
</evidence>
<dbReference type="GO" id="GO:0009279">
    <property type="term" value="C:cell outer membrane"/>
    <property type="evidence" value="ECO:0007669"/>
    <property type="project" value="UniProtKB-SubCell"/>
</dbReference>
<evidence type="ECO:0000256" key="8">
    <source>
        <dbReference type="ARBA" id="ARBA00023114"/>
    </source>
</evidence>
<dbReference type="GO" id="GO:0034220">
    <property type="term" value="P:monoatomic ion transmembrane transport"/>
    <property type="evidence" value="ECO:0007669"/>
    <property type="project" value="InterPro"/>
</dbReference>
<comment type="subcellular location">
    <subcellularLocation>
        <location evidence="1">Cell outer membrane</location>
        <topology evidence="1">Multi-pass membrane protein</topology>
    </subcellularLocation>
</comment>
<gene>
    <name evidence="13" type="ORF">HC248_02959</name>
</gene>
<keyword evidence="10" id="KW-0998">Cell outer membrane</keyword>
<evidence type="ECO:0000256" key="4">
    <source>
        <dbReference type="ARBA" id="ARBA00022452"/>
    </source>
</evidence>
<dbReference type="InterPro" id="IPR001702">
    <property type="entry name" value="Porin_Gram-ve"/>
</dbReference>
<proteinExistence type="predicted"/>
<organism evidence="13 14">
    <name type="scientific">Polaromonas vacuolata</name>
    <dbReference type="NCBI Taxonomy" id="37448"/>
    <lineage>
        <taxon>Bacteria</taxon>
        <taxon>Pseudomonadati</taxon>
        <taxon>Pseudomonadota</taxon>
        <taxon>Betaproteobacteria</taxon>
        <taxon>Burkholderiales</taxon>
        <taxon>Comamonadaceae</taxon>
        <taxon>Polaromonas</taxon>
    </lineage>
</organism>
<dbReference type="CDD" id="cd00342">
    <property type="entry name" value="gram_neg_porins"/>
    <property type="match status" value="1"/>
</dbReference>
<dbReference type="InterPro" id="IPR002299">
    <property type="entry name" value="Porin_Neis"/>
</dbReference>
<dbReference type="InterPro" id="IPR050298">
    <property type="entry name" value="Gram-neg_bact_OMP"/>
</dbReference>
<dbReference type="InterPro" id="IPR023614">
    <property type="entry name" value="Porin_dom_sf"/>
</dbReference>
<dbReference type="GO" id="GO:0015288">
    <property type="term" value="F:porin activity"/>
    <property type="evidence" value="ECO:0007669"/>
    <property type="project" value="UniProtKB-KW"/>
</dbReference>
<evidence type="ECO:0000256" key="5">
    <source>
        <dbReference type="ARBA" id="ARBA00022692"/>
    </source>
</evidence>
<evidence type="ECO:0000256" key="6">
    <source>
        <dbReference type="ARBA" id="ARBA00022729"/>
    </source>
</evidence>
<name>A0A6H2HCM5_9BURK</name>
<keyword evidence="8" id="KW-0626">Porin</keyword>
<evidence type="ECO:0000313" key="14">
    <source>
        <dbReference type="Proteomes" id="UP000502041"/>
    </source>
</evidence>
<keyword evidence="9" id="KW-0472">Membrane</keyword>
<dbReference type="GO" id="GO:0046930">
    <property type="term" value="C:pore complex"/>
    <property type="evidence" value="ECO:0007669"/>
    <property type="project" value="UniProtKB-KW"/>
</dbReference>
<evidence type="ECO:0000256" key="10">
    <source>
        <dbReference type="ARBA" id="ARBA00023237"/>
    </source>
</evidence>
<dbReference type="AlphaFoldDB" id="A0A6H2HCM5"/>
<feature type="chain" id="PRO_5026041832" evidence="11">
    <location>
        <begin position="20"/>
        <end position="335"/>
    </location>
</feature>
<dbReference type="Proteomes" id="UP000502041">
    <property type="component" value="Chromosome"/>
</dbReference>
<dbReference type="PANTHER" id="PTHR34501">
    <property type="entry name" value="PROTEIN YDDL-RELATED"/>
    <property type="match status" value="1"/>
</dbReference>
<evidence type="ECO:0000313" key="13">
    <source>
        <dbReference type="EMBL" id="QJC57629.1"/>
    </source>
</evidence>
<keyword evidence="6 11" id="KW-0732">Signal</keyword>
<keyword evidence="7" id="KW-0406">Ion transport</keyword>
<dbReference type="PRINTS" id="PR00184">
    <property type="entry name" value="NEISSPPORIN"/>
</dbReference>
<reference evidence="13 14" key="1">
    <citation type="submission" date="2020-04" db="EMBL/GenBank/DDBJ databases">
        <title>Complete genome of a Psychrophilic, Marine, Gas Vacuolate Bacterium Polaromonas vacuolata KCTC 22033T.</title>
        <authorList>
            <person name="Hwang K."/>
            <person name="Kim K.M."/>
        </authorList>
    </citation>
    <scope>NUCLEOTIDE SEQUENCE [LARGE SCALE GENOMIC DNA]</scope>
    <source>
        <strain evidence="13 14">KCTC 22033</strain>
    </source>
</reference>
<dbReference type="PANTHER" id="PTHR34501:SF9">
    <property type="entry name" value="MAJOR OUTER MEMBRANE PROTEIN P.IA"/>
    <property type="match status" value="1"/>
</dbReference>
<comment type="subunit">
    <text evidence="2">Homotrimer.</text>
</comment>
<keyword evidence="3" id="KW-0813">Transport</keyword>
<accession>A0A6H2HCM5</accession>
<evidence type="ECO:0000256" key="2">
    <source>
        <dbReference type="ARBA" id="ARBA00011233"/>
    </source>
</evidence>
<dbReference type="InterPro" id="IPR033900">
    <property type="entry name" value="Gram_neg_porin_domain"/>
</dbReference>
<evidence type="ECO:0000256" key="3">
    <source>
        <dbReference type="ARBA" id="ARBA00022448"/>
    </source>
</evidence>
<dbReference type="RefSeq" id="WP_168923117.1">
    <property type="nucleotide sequence ID" value="NZ_CP051461.1"/>
</dbReference>
<dbReference type="EMBL" id="CP051461">
    <property type="protein sequence ID" value="QJC57629.1"/>
    <property type="molecule type" value="Genomic_DNA"/>
</dbReference>
<dbReference type="SUPFAM" id="SSF56935">
    <property type="entry name" value="Porins"/>
    <property type="match status" value="1"/>
</dbReference>
<keyword evidence="14" id="KW-1185">Reference proteome</keyword>
<evidence type="ECO:0000256" key="7">
    <source>
        <dbReference type="ARBA" id="ARBA00023065"/>
    </source>
</evidence>
<feature type="domain" description="Porin" evidence="12">
    <location>
        <begin position="7"/>
        <end position="313"/>
    </location>
</feature>
<evidence type="ECO:0000256" key="11">
    <source>
        <dbReference type="SAM" id="SignalP"/>
    </source>
</evidence>
<dbReference type="Pfam" id="PF13609">
    <property type="entry name" value="Porin_4"/>
    <property type="match status" value="1"/>
</dbReference>